<keyword evidence="6 9" id="KW-1133">Transmembrane helix</keyword>
<keyword evidence="8 9" id="KW-0975">Bacterial flagellum</keyword>
<evidence type="ECO:0000256" key="5">
    <source>
        <dbReference type="ARBA" id="ARBA00022692"/>
    </source>
</evidence>
<evidence type="ECO:0000256" key="4">
    <source>
        <dbReference type="ARBA" id="ARBA00022475"/>
    </source>
</evidence>
<evidence type="ECO:0000313" key="10">
    <source>
        <dbReference type="EMBL" id="EKO16171.1"/>
    </source>
</evidence>
<evidence type="ECO:0000256" key="6">
    <source>
        <dbReference type="ARBA" id="ARBA00022989"/>
    </source>
</evidence>
<dbReference type="NCBIfam" id="TIGR01402">
    <property type="entry name" value="fliQ"/>
    <property type="match status" value="1"/>
</dbReference>
<protein>
    <recommendedName>
        <fullName evidence="3 9">Flagellar biosynthetic protein FliQ</fullName>
    </recommendedName>
</protein>
<dbReference type="PRINTS" id="PR00952">
    <property type="entry name" value="TYPE3IMQPROT"/>
</dbReference>
<keyword evidence="5 9" id="KW-0812">Transmembrane</keyword>
<keyword evidence="10" id="KW-0282">Flagellum</keyword>
<dbReference type="InterPro" id="IPR002191">
    <property type="entry name" value="Bac_export_3"/>
</dbReference>
<comment type="subcellular location">
    <subcellularLocation>
        <location evidence="1 9">Cell membrane</location>
        <topology evidence="1">Multi-pass membrane protein</topology>
    </subcellularLocation>
    <subcellularLocation>
        <location evidence="9">Bacterial flagellum basal body</location>
    </subcellularLocation>
</comment>
<dbReference type="Pfam" id="PF01313">
    <property type="entry name" value="Bac_export_3"/>
    <property type="match status" value="1"/>
</dbReference>
<evidence type="ECO:0000256" key="7">
    <source>
        <dbReference type="ARBA" id="ARBA00023136"/>
    </source>
</evidence>
<dbReference type="GeneID" id="61144677"/>
<comment type="similarity">
    <text evidence="2 9">Belongs to the FliQ/MopD/SpaQ family.</text>
</comment>
<feature type="transmembrane region" description="Helical" evidence="9">
    <location>
        <begin position="50"/>
        <end position="70"/>
    </location>
</feature>
<dbReference type="GO" id="GO:0005886">
    <property type="term" value="C:plasma membrane"/>
    <property type="evidence" value="ECO:0007669"/>
    <property type="project" value="UniProtKB-SubCell"/>
</dbReference>
<evidence type="ECO:0000313" key="11">
    <source>
        <dbReference type="Proteomes" id="UP000006253"/>
    </source>
</evidence>
<dbReference type="GO" id="GO:0044780">
    <property type="term" value="P:bacterial-type flagellum assembly"/>
    <property type="evidence" value="ECO:0007669"/>
    <property type="project" value="InterPro"/>
</dbReference>
<dbReference type="GeneID" id="34314562"/>
<comment type="caution">
    <text evidence="10">The sequence shown here is derived from an EMBL/GenBank/DDBJ whole genome shotgun (WGS) entry which is preliminary data.</text>
</comment>
<dbReference type="PANTHER" id="PTHR34040">
    <property type="entry name" value="FLAGELLAR BIOSYNTHETIC PROTEIN FLIQ"/>
    <property type="match status" value="1"/>
</dbReference>
<accession>A0A0E2B4H8</accession>
<feature type="transmembrane region" description="Helical" evidence="9">
    <location>
        <begin position="20"/>
        <end position="38"/>
    </location>
</feature>
<dbReference type="InterPro" id="IPR006305">
    <property type="entry name" value="FliQ"/>
</dbReference>
<comment type="function">
    <text evidence="9">Role in flagellar biosynthesis.</text>
</comment>
<proteinExistence type="inferred from homology"/>
<keyword evidence="10" id="KW-0969">Cilium</keyword>
<evidence type="ECO:0000256" key="8">
    <source>
        <dbReference type="ARBA" id="ARBA00023143"/>
    </source>
</evidence>
<dbReference type="RefSeq" id="WP_000137385.1">
    <property type="nucleotide sequence ID" value="NZ_AHMY02000034.1"/>
</dbReference>
<dbReference type="AlphaFoldDB" id="A0A0E2B4H8"/>
<dbReference type="PANTHER" id="PTHR34040:SF2">
    <property type="entry name" value="FLAGELLAR BIOSYNTHETIC PROTEIN FLIQ"/>
    <property type="match status" value="1"/>
</dbReference>
<gene>
    <name evidence="9 10" type="primary">fliQ</name>
    <name evidence="10" type="ORF">LEP1GSC081_3561</name>
</gene>
<dbReference type="EMBL" id="AHMY02000034">
    <property type="protein sequence ID" value="EKO16171.1"/>
    <property type="molecule type" value="Genomic_DNA"/>
</dbReference>
<keyword evidence="4 9" id="KW-1003">Cell membrane</keyword>
<evidence type="ECO:0000256" key="3">
    <source>
        <dbReference type="ARBA" id="ARBA00021718"/>
    </source>
</evidence>
<evidence type="ECO:0000256" key="1">
    <source>
        <dbReference type="ARBA" id="ARBA00004651"/>
    </source>
</evidence>
<name>A0A0E2B4H8_9LEPT</name>
<keyword evidence="7 9" id="KW-0472">Membrane</keyword>
<dbReference type="GO" id="GO:0009306">
    <property type="term" value="P:protein secretion"/>
    <property type="evidence" value="ECO:0007669"/>
    <property type="project" value="InterPro"/>
</dbReference>
<evidence type="ECO:0000256" key="2">
    <source>
        <dbReference type="ARBA" id="ARBA00006156"/>
    </source>
</evidence>
<keyword evidence="10" id="KW-0966">Cell projection</keyword>
<evidence type="ECO:0000256" key="9">
    <source>
        <dbReference type="RuleBase" id="RU364090"/>
    </source>
</evidence>
<sequence>MTELDVMTLIRDSLYITLKISSPILFTALVVGLIVGILQTTTSIQEPTIAFVPKLLAIFIVIVIFSSWMIQTMTDYTRNLFLMIEKF</sequence>
<organism evidence="10 11">
    <name type="scientific">Leptospira kirschneri str. H1</name>
    <dbReference type="NCBI Taxonomy" id="1049966"/>
    <lineage>
        <taxon>Bacteria</taxon>
        <taxon>Pseudomonadati</taxon>
        <taxon>Spirochaetota</taxon>
        <taxon>Spirochaetia</taxon>
        <taxon>Leptospirales</taxon>
        <taxon>Leptospiraceae</taxon>
        <taxon>Leptospira</taxon>
    </lineage>
</organism>
<dbReference type="Proteomes" id="UP000006253">
    <property type="component" value="Unassembled WGS sequence"/>
</dbReference>
<dbReference type="PIRSF" id="PIRSF004669">
    <property type="entry name" value="FliQ"/>
    <property type="match status" value="1"/>
</dbReference>
<reference evidence="10 11" key="1">
    <citation type="submission" date="2012-10" db="EMBL/GenBank/DDBJ databases">
        <authorList>
            <person name="Harkins D.M."/>
            <person name="Durkin A.S."/>
            <person name="Brinkac L.M."/>
            <person name="Selengut J.D."/>
            <person name="Sanka R."/>
            <person name="DePew J."/>
            <person name="Purushe J."/>
            <person name="Peacock S.J."/>
            <person name="Thaipadungpanit J."/>
            <person name="Wuthiekanun V.W."/>
            <person name="Day N.P."/>
            <person name="Vinetz J.M."/>
            <person name="Sutton G.G."/>
            <person name="Nelson W.C."/>
            <person name="Fouts D.E."/>
        </authorList>
    </citation>
    <scope>NUCLEOTIDE SEQUENCE [LARGE SCALE GENOMIC DNA]</scope>
    <source>
        <strain evidence="10 11">H1</strain>
    </source>
</reference>
<dbReference type="GO" id="GO:0009425">
    <property type="term" value="C:bacterial-type flagellum basal body"/>
    <property type="evidence" value="ECO:0007669"/>
    <property type="project" value="UniProtKB-SubCell"/>
</dbReference>